<keyword evidence="2" id="KW-1185">Reference proteome</keyword>
<name>A0A7I8DNN9_9FIRM</name>
<dbReference type="EMBL" id="AP023368">
    <property type="protein sequence ID" value="BCJ98901.1"/>
    <property type="molecule type" value="Genomic_DNA"/>
</dbReference>
<gene>
    <name evidence="1" type="ORF">bsdcttw_19420</name>
</gene>
<sequence>MLRVSFVKAPQLKSDFLNNTTILQHIDTSEITIFYYVSVRLLWTTYNKKWRLF</sequence>
<proteinExistence type="predicted"/>
<accession>A0A7I8DNN9</accession>
<organism evidence="1 2">
    <name type="scientific">Anaerocolumna chitinilytica</name>
    <dbReference type="NCBI Taxonomy" id="1727145"/>
    <lineage>
        <taxon>Bacteria</taxon>
        <taxon>Bacillati</taxon>
        <taxon>Bacillota</taxon>
        <taxon>Clostridia</taxon>
        <taxon>Lachnospirales</taxon>
        <taxon>Lachnospiraceae</taxon>
        <taxon>Anaerocolumna</taxon>
    </lineage>
</organism>
<reference evidence="1 2" key="2">
    <citation type="submission" date="2020-08" db="EMBL/GenBank/DDBJ databases">
        <authorList>
            <person name="Ueki A."/>
            <person name="Tonouchi A."/>
        </authorList>
    </citation>
    <scope>NUCLEOTIDE SEQUENCE [LARGE SCALE GENOMIC DNA]</scope>
    <source>
        <strain evidence="1 2">CTTW</strain>
    </source>
</reference>
<dbReference type="Proteomes" id="UP000515703">
    <property type="component" value="Chromosome"/>
</dbReference>
<reference evidence="1 2" key="1">
    <citation type="submission" date="2020-08" db="EMBL/GenBank/DDBJ databases">
        <title>Draft genome sequencing of an Anaerocolumna strain isolated from anoxic soil subjected to BSD treatment.</title>
        <authorList>
            <person name="Uek A."/>
            <person name="Tonouchi A."/>
        </authorList>
    </citation>
    <scope>NUCLEOTIDE SEQUENCE [LARGE SCALE GENOMIC DNA]</scope>
    <source>
        <strain evidence="1 2">CTTW</strain>
    </source>
</reference>
<dbReference type="AlphaFoldDB" id="A0A7I8DNN9"/>
<evidence type="ECO:0000313" key="1">
    <source>
        <dbReference type="EMBL" id="BCJ98901.1"/>
    </source>
</evidence>
<dbReference type="KEGG" id="acht:bsdcttw_19420"/>
<evidence type="ECO:0000313" key="2">
    <source>
        <dbReference type="Proteomes" id="UP000515703"/>
    </source>
</evidence>
<protein>
    <submittedName>
        <fullName evidence="1">Uncharacterized protein</fullName>
    </submittedName>
</protein>